<evidence type="ECO:0000259" key="4">
    <source>
        <dbReference type="SMART" id="SM00382"/>
    </source>
</evidence>
<dbReference type="GO" id="GO:0016887">
    <property type="term" value="F:ATP hydrolysis activity"/>
    <property type="evidence" value="ECO:0007669"/>
    <property type="project" value="InterPro"/>
</dbReference>
<evidence type="ECO:0000256" key="3">
    <source>
        <dbReference type="ARBA" id="ARBA00061607"/>
    </source>
</evidence>
<dbReference type="OrthoDB" id="9808397at2"/>
<dbReference type="InterPro" id="IPR011703">
    <property type="entry name" value="ATPase_AAA-3"/>
</dbReference>
<protein>
    <submittedName>
        <fullName evidence="5">MoxR-like ATPase</fullName>
    </submittedName>
</protein>
<dbReference type="PANTHER" id="PTHR42759:SF1">
    <property type="entry name" value="MAGNESIUM-CHELATASE SUBUNIT CHLD"/>
    <property type="match status" value="1"/>
</dbReference>
<evidence type="ECO:0000313" key="5">
    <source>
        <dbReference type="EMBL" id="SHJ10079.1"/>
    </source>
</evidence>
<dbReference type="Pfam" id="PF17863">
    <property type="entry name" value="AAA_lid_2"/>
    <property type="match status" value="1"/>
</dbReference>
<gene>
    <name evidence="5" type="ORF">SAMN02745194_01775</name>
</gene>
<dbReference type="InterPro" id="IPR027417">
    <property type="entry name" value="P-loop_NTPase"/>
</dbReference>
<dbReference type="AlphaFoldDB" id="A0A1M6GJH0"/>
<dbReference type="EMBL" id="FQZF01000008">
    <property type="protein sequence ID" value="SHJ10079.1"/>
    <property type="molecule type" value="Genomic_DNA"/>
</dbReference>
<keyword evidence="1" id="KW-0547">Nucleotide-binding</keyword>
<evidence type="ECO:0000313" key="6">
    <source>
        <dbReference type="Proteomes" id="UP000184387"/>
    </source>
</evidence>
<sequence>MVEVPSVTEAAGDADKLLSEAEALSSRLARVRAAVGRVILGQEDVVEQALVTLLAGGHMLLVGVPGLGKTKLVETLGTVMGLDARRVQFTPDLMPSDILGSEVLEEDASGKRAFRFLRGPVFCQLLMADEINRASPRTQSALLQAMQERRVAVGGEVLDLPAPFHVLATQNPIEQEGTYPLPEAQLDRFLLEIEIGYPDEAAERAMLLATTGAQEARPEAALRADELIAAQNLIRRLPVGEAVLDAILRLVRGARPETASLPAVKQHLAWGPGPRAAQALMLATRARAVLDGRLSPSVEDVIALAEPILRHRMALGFAARADGIRLTEVIGALKADLG</sequence>
<dbReference type="GO" id="GO:0005524">
    <property type="term" value="F:ATP binding"/>
    <property type="evidence" value="ECO:0007669"/>
    <property type="project" value="UniProtKB-KW"/>
</dbReference>
<dbReference type="FunFam" id="3.40.50.300:FF:000640">
    <property type="entry name" value="MoxR family ATPase"/>
    <property type="match status" value="1"/>
</dbReference>
<dbReference type="SUPFAM" id="SSF52540">
    <property type="entry name" value="P-loop containing nucleoside triphosphate hydrolases"/>
    <property type="match status" value="1"/>
</dbReference>
<dbReference type="InterPro" id="IPR003593">
    <property type="entry name" value="AAA+_ATPase"/>
</dbReference>
<proteinExistence type="inferred from homology"/>
<dbReference type="Pfam" id="PF07726">
    <property type="entry name" value="AAA_3"/>
    <property type="match status" value="1"/>
</dbReference>
<dbReference type="PANTHER" id="PTHR42759">
    <property type="entry name" value="MOXR FAMILY PROTEIN"/>
    <property type="match status" value="1"/>
</dbReference>
<dbReference type="Proteomes" id="UP000184387">
    <property type="component" value="Unassembled WGS sequence"/>
</dbReference>
<reference evidence="5 6" key="1">
    <citation type="submission" date="2016-11" db="EMBL/GenBank/DDBJ databases">
        <authorList>
            <person name="Jaros S."/>
            <person name="Januszkiewicz K."/>
            <person name="Wedrychowicz H."/>
        </authorList>
    </citation>
    <scope>NUCLEOTIDE SEQUENCE [LARGE SCALE GENOMIC DNA]</scope>
    <source>
        <strain evidence="5 6">DSM 14916</strain>
    </source>
</reference>
<dbReference type="PIRSF" id="PIRSF002849">
    <property type="entry name" value="AAA_ATPase_chaperone_MoxR_prd"/>
    <property type="match status" value="1"/>
</dbReference>
<keyword evidence="6" id="KW-1185">Reference proteome</keyword>
<organism evidence="5 6">
    <name type="scientific">Muricoccus roseus</name>
    <dbReference type="NCBI Taxonomy" id="198092"/>
    <lineage>
        <taxon>Bacteria</taxon>
        <taxon>Pseudomonadati</taxon>
        <taxon>Pseudomonadota</taxon>
        <taxon>Alphaproteobacteria</taxon>
        <taxon>Acetobacterales</taxon>
        <taxon>Roseomonadaceae</taxon>
        <taxon>Muricoccus</taxon>
    </lineage>
</organism>
<dbReference type="InterPro" id="IPR041628">
    <property type="entry name" value="ChlI/MoxR_AAA_lid"/>
</dbReference>
<accession>A0A1M6GJH0</accession>
<dbReference type="RefSeq" id="WP_073133706.1">
    <property type="nucleotide sequence ID" value="NZ_FQZF01000008.1"/>
</dbReference>
<evidence type="ECO:0000256" key="1">
    <source>
        <dbReference type="ARBA" id="ARBA00022741"/>
    </source>
</evidence>
<keyword evidence="2" id="KW-0067">ATP-binding</keyword>
<comment type="similarity">
    <text evidence="3">Belongs to the MoxR family.</text>
</comment>
<dbReference type="Gene3D" id="1.10.8.80">
    <property type="entry name" value="Magnesium chelatase subunit I, C-Terminal domain"/>
    <property type="match status" value="1"/>
</dbReference>
<dbReference type="InterPro" id="IPR050764">
    <property type="entry name" value="CbbQ/NirQ/NorQ/GpvN"/>
</dbReference>
<dbReference type="STRING" id="198092.SAMN02745194_01775"/>
<dbReference type="CDD" id="cd00009">
    <property type="entry name" value="AAA"/>
    <property type="match status" value="1"/>
</dbReference>
<dbReference type="Gene3D" id="3.40.50.300">
    <property type="entry name" value="P-loop containing nucleotide triphosphate hydrolases"/>
    <property type="match status" value="1"/>
</dbReference>
<feature type="domain" description="AAA+ ATPase" evidence="4">
    <location>
        <begin position="55"/>
        <end position="199"/>
    </location>
</feature>
<dbReference type="SMART" id="SM00382">
    <property type="entry name" value="AAA"/>
    <property type="match status" value="1"/>
</dbReference>
<name>A0A1M6GJH0_9PROT</name>
<evidence type="ECO:0000256" key="2">
    <source>
        <dbReference type="ARBA" id="ARBA00022840"/>
    </source>
</evidence>